<keyword evidence="2" id="KW-0169">Cobalamin biosynthesis</keyword>
<dbReference type="InterPro" id="IPR050714">
    <property type="entry name" value="Cobalamin_biosynth_MTase"/>
</dbReference>
<evidence type="ECO:0000256" key="1">
    <source>
        <dbReference type="ARBA" id="ARBA00004953"/>
    </source>
</evidence>
<accession>A0A1J5QHE3</accession>
<dbReference type="EC" id="2.1.1.132" evidence="7"/>
<keyword evidence="5" id="KW-0949">S-adenosyl-L-methionine</keyword>
<comment type="caution">
    <text evidence="7">The sequence shown here is derived from an EMBL/GenBank/DDBJ whole genome shotgun (WGS) entry which is preliminary data.</text>
</comment>
<dbReference type="EMBL" id="MLJW01001223">
    <property type="protein sequence ID" value="OIQ79391.1"/>
    <property type="molecule type" value="Genomic_DNA"/>
</dbReference>
<dbReference type="InterPro" id="IPR000878">
    <property type="entry name" value="4pyrrol_Mease"/>
</dbReference>
<proteinExistence type="predicted"/>
<dbReference type="InterPro" id="IPR014776">
    <property type="entry name" value="4pyrrole_Mease_sub2"/>
</dbReference>
<dbReference type="InterPro" id="IPR006365">
    <property type="entry name" value="Cbl_synth_CobL"/>
</dbReference>
<evidence type="ECO:0000256" key="4">
    <source>
        <dbReference type="ARBA" id="ARBA00022679"/>
    </source>
</evidence>
<feature type="domain" description="Tetrapyrrole methylase" evidence="6">
    <location>
        <begin position="36"/>
        <end position="154"/>
    </location>
</feature>
<keyword evidence="4 7" id="KW-0808">Transferase</keyword>
<dbReference type="GO" id="GO:0046025">
    <property type="term" value="F:precorrin-6Y C5,15-methyltransferase (decarboxylating) activity"/>
    <property type="evidence" value="ECO:0007669"/>
    <property type="project" value="UniProtKB-EC"/>
</dbReference>
<dbReference type="CDD" id="cd02440">
    <property type="entry name" value="AdoMet_MTases"/>
    <property type="match status" value="1"/>
</dbReference>
<dbReference type="InterPro" id="IPR029063">
    <property type="entry name" value="SAM-dependent_MTases_sf"/>
</dbReference>
<protein>
    <submittedName>
        <fullName evidence="7">Precorrin-6Y C(5,15)-methyltransferase</fullName>
        <ecNumber evidence="7">2.1.1.132</ecNumber>
    </submittedName>
</protein>
<evidence type="ECO:0000256" key="3">
    <source>
        <dbReference type="ARBA" id="ARBA00022603"/>
    </source>
</evidence>
<dbReference type="InterPro" id="IPR012818">
    <property type="entry name" value="CbiE"/>
</dbReference>
<organism evidence="7">
    <name type="scientific">mine drainage metagenome</name>
    <dbReference type="NCBI Taxonomy" id="410659"/>
    <lineage>
        <taxon>unclassified sequences</taxon>
        <taxon>metagenomes</taxon>
        <taxon>ecological metagenomes</taxon>
    </lineage>
</organism>
<dbReference type="PANTHER" id="PTHR43182">
    <property type="entry name" value="COBALT-PRECORRIN-6B C(15)-METHYLTRANSFERASE (DECARBOXYLATING)"/>
    <property type="match status" value="1"/>
</dbReference>
<dbReference type="SUPFAM" id="SSF53790">
    <property type="entry name" value="Tetrapyrrole methylase"/>
    <property type="match status" value="1"/>
</dbReference>
<dbReference type="PIRSF" id="PIRSF036428">
    <property type="entry name" value="CobL"/>
    <property type="match status" value="1"/>
</dbReference>
<reference evidence="7" key="1">
    <citation type="submission" date="2016-10" db="EMBL/GenBank/DDBJ databases">
        <title>Sequence of Gallionella enrichment culture.</title>
        <authorList>
            <person name="Poehlein A."/>
            <person name="Muehling M."/>
            <person name="Daniel R."/>
        </authorList>
    </citation>
    <scope>NUCLEOTIDE SEQUENCE</scope>
</reference>
<sequence>MVVGSSRLLALLPTPEGATIVSIQPLATALQVIADHDGEVVVLASGDPGFFGLTRTLRALGYQPRVIPALSSVSILAARLGEPWDDAAVMSAHGRDPREAVNAARALPAVFILTSPEFGPAHLGHDLQGWNRELIVGERLGHADETVTTCTPAEATAREWCEPNVVLVVDPTRRDLNRRRLSSNQPGAISGFFAAREDDFVHRDSMITKWEVRAAALSRLAPRFGSLIWDLGAGSGSLAVECAVLGAAVIAVDSDLSAEQMIQANAKARDVDVRVLIGAAQELLHDLPEPDAVFIGGGGLPVLDAVLKRSVPRVVATFAAIDRMTQARGTLISAGYEVEGIQLQSSRMTDLPAGGFRLVATNPTFLLSAKRVGLQ</sequence>
<name>A0A1J5QHE3_9ZZZZ</name>
<dbReference type="SUPFAM" id="SSF53335">
    <property type="entry name" value="S-adenosyl-L-methionine-dependent methyltransferases"/>
    <property type="match status" value="1"/>
</dbReference>
<dbReference type="CDD" id="cd11644">
    <property type="entry name" value="Precorrin-6Y-MT"/>
    <property type="match status" value="1"/>
</dbReference>
<dbReference type="Gene3D" id="3.40.50.150">
    <property type="entry name" value="Vaccinia Virus protein VP39"/>
    <property type="match status" value="1"/>
</dbReference>
<dbReference type="Gene3D" id="3.30.950.10">
    <property type="entry name" value="Methyltransferase, Cobalt-precorrin-4 Transmethylase, Domain 2"/>
    <property type="match status" value="1"/>
</dbReference>
<dbReference type="InterPro" id="IPR035996">
    <property type="entry name" value="4pyrrol_Methylase_sf"/>
</dbReference>
<dbReference type="GO" id="GO:0009236">
    <property type="term" value="P:cobalamin biosynthetic process"/>
    <property type="evidence" value="ECO:0007669"/>
    <property type="project" value="UniProtKB-UniPathway"/>
</dbReference>
<dbReference type="PANTHER" id="PTHR43182:SF1">
    <property type="entry name" value="COBALT-PRECORRIN-7 C(5)-METHYLTRANSFERASE"/>
    <property type="match status" value="1"/>
</dbReference>
<dbReference type="UniPathway" id="UPA00148"/>
<evidence type="ECO:0000313" key="7">
    <source>
        <dbReference type="EMBL" id="OIQ79391.1"/>
    </source>
</evidence>
<dbReference type="Pfam" id="PF00590">
    <property type="entry name" value="TP_methylase"/>
    <property type="match status" value="1"/>
</dbReference>
<comment type="pathway">
    <text evidence="1">Cofactor biosynthesis; adenosylcobalamin biosynthesis.</text>
</comment>
<dbReference type="AlphaFoldDB" id="A0A1J5QHE3"/>
<keyword evidence="3 7" id="KW-0489">Methyltransferase</keyword>
<evidence type="ECO:0000259" key="6">
    <source>
        <dbReference type="Pfam" id="PF00590"/>
    </source>
</evidence>
<evidence type="ECO:0000256" key="5">
    <source>
        <dbReference type="ARBA" id="ARBA00022691"/>
    </source>
</evidence>
<dbReference type="NCBIfam" id="TIGR02467">
    <property type="entry name" value="CbiE"/>
    <property type="match status" value="1"/>
</dbReference>
<evidence type="ECO:0000256" key="2">
    <source>
        <dbReference type="ARBA" id="ARBA00022573"/>
    </source>
</evidence>
<gene>
    <name evidence="7" type="primary">cobL_4</name>
    <name evidence="7" type="ORF">GALL_388740</name>
</gene>
<dbReference type="GO" id="GO:0032259">
    <property type="term" value="P:methylation"/>
    <property type="evidence" value="ECO:0007669"/>
    <property type="project" value="UniProtKB-KW"/>
</dbReference>
<dbReference type="GO" id="GO:0008276">
    <property type="term" value="F:protein methyltransferase activity"/>
    <property type="evidence" value="ECO:0007669"/>
    <property type="project" value="InterPro"/>
</dbReference>